<accession>A0A0K1EE70</accession>
<dbReference type="FunFam" id="3.40.50.720:FF:000084">
    <property type="entry name" value="Short-chain dehydrogenase reductase"/>
    <property type="match status" value="1"/>
</dbReference>
<dbReference type="STRING" id="52.CMC5_033080"/>
<keyword evidence="4" id="KW-1185">Reference proteome</keyword>
<dbReference type="InterPro" id="IPR020904">
    <property type="entry name" value="Sc_DH/Rdtase_CS"/>
</dbReference>
<evidence type="ECO:0000313" key="4">
    <source>
        <dbReference type="Proteomes" id="UP000067626"/>
    </source>
</evidence>
<dbReference type="EMBL" id="CP012159">
    <property type="protein sequence ID" value="AKT39161.1"/>
    <property type="molecule type" value="Genomic_DNA"/>
</dbReference>
<comment type="similarity">
    <text evidence="1">Belongs to the short-chain dehydrogenases/reductases (SDR) family.</text>
</comment>
<organism evidence="3 4">
    <name type="scientific">Chondromyces crocatus</name>
    <dbReference type="NCBI Taxonomy" id="52"/>
    <lineage>
        <taxon>Bacteria</taxon>
        <taxon>Pseudomonadati</taxon>
        <taxon>Myxococcota</taxon>
        <taxon>Polyangia</taxon>
        <taxon>Polyangiales</taxon>
        <taxon>Polyangiaceae</taxon>
        <taxon>Chondromyces</taxon>
    </lineage>
</organism>
<sequence length="278" mass="29170">MSIPFLGEECFATAGTWASIPATMKPLIHLEGKVALVTGGSRGIGEAIARAYGLAGAEVAIASRKKQGVDEAAERLRKEGITVEPYACHAGKPAELDALVESVIKRFGRIDVLVNNAATNPHFGPMMTADEPAFDKTFEVNVKGYLHLARRVAGHLVDRGAPGSLVFVSSVVGLAAAPLQGIYGMTKAAVISMTRTLALELGPSRIRVNAIAPGLIETKFSQALVNNEDISRRILDRTPLGRVGQPDEIASAALYLASDAASFVTGHTLVVDGGMTIA</sequence>
<dbReference type="AlphaFoldDB" id="A0A0K1EE70"/>
<dbReference type="PRINTS" id="PR00081">
    <property type="entry name" value="GDHRDH"/>
</dbReference>
<dbReference type="SMART" id="SM00822">
    <property type="entry name" value="PKS_KR"/>
    <property type="match status" value="1"/>
</dbReference>
<proteinExistence type="inferred from homology"/>
<reference evidence="3 4" key="1">
    <citation type="submission" date="2015-07" db="EMBL/GenBank/DDBJ databases">
        <title>Genome analysis of myxobacterium Chondromyces crocatus Cm c5 reveals a high potential for natural compound synthesis and the genetic basis for the loss of fruiting body formation.</title>
        <authorList>
            <person name="Zaburannyi N."/>
            <person name="Bunk B."/>
            <person name="Maier J."/>
            <person name="Overmann J."/>
            <person name="Mueller R."/>
        </authorList>
    </citation>
    <scope>NUCLEOTIDE SEQUENCE [LARGE SCALE GENOMIC DNA]</scope>
    <source>
        <strain evidence="3 4">Cm c5</strain>
    </source>
</reference>
<dbReference type="InterPro" id="IPR002347">
    <property type="entry name" value="SDR_fam"/>
</dbReference>
<evidence type="ECO:0000259" key="2">
    <source>
        <dbReference type="SMART" id="SM00822"/>
    </source>
</evidence>
<dbReference type="InterPro" id="IPR057326">
    <property type="entry name" value="KR_dom"/>
</dbReference>
<dbReference type="NCBIfam" id="NF005559">
    <property type="entry name" value="PRK07231.1"/>
    <property type="match status" value="1"/>
</dbReference>
<protein>
    <submittedName>
        <fullName evidence="3">3-oxoacyl-ACP reductase</fullName>
    </submittedName>
</protein>
<gene>
    <name evidence="3" type="ORF">CMC5_033080</name>
</gene>
<evidence type="ECO:0000256" key="1">
    <source>
        <dbReference type="ARBA" id="ARBA00006484"/>
    </source>
</evidence>
<dbReference type="PANTHER" id="PTHR43943:SF2">
    <property type="entry name" value="DEHYDROGENASE_REDUCTASE 4"/>
    <property type="match status" value="1"/>
</dbReference>
<feature type="domain" description="Ketoreductase" evidence="2">
    <location>
        <begin position="33"/>
        <end position="214"/>
    </location>
</feature>
<dbReference type="CDD" id="cd05233">
    <property type="entry name" value="SDR_c"/>
    <property type="match status" value="1"/>
</dbReference>
<dbReference type="KEGG" id="ccro:CMC5_033080"/>
<name>A0A0K1EE70_CHOCO</name>
<dbReference type="PRINTS" id="PR00080">
    <property type="entry name" value="SDRFAMILY"/>
</dbReference>
<dbReference type="PROSITE" id="PS00061">
    <property type="entry name" value="ADH_SHORT"/>
    <property type="match status" value="1"/>
</dbReference>
<dbReference type="Proteomes" id="UP000067626">
    <property type="component" value="Chromosome"/>
</dbReference>
<dbReference type="PANTHER" id="PTHR43943">
    <property type="entry name" value="DEHYDROGENASE/REDUCTASE (SDR FAMILY) MEMBER 4"/>
    <property type="match status" value="1"/>
</dbReference>
<dbReference type="InterPro" id="IPR036291">
    <property type="entry name" value="NAD(P)-bd_dom_sf"/>
</dbReference>
<evidence type="ECO:0000313" key="3">
    <source>
        <dbReference type="EMBL" id="AKT39161.1"/>
    </source>
</evidence>
<dbReference type="SUPFAM" id="SSF51735">
    <property type="entry name" value="NAD(P)-binding Rossmann-fold domains"/>
    <property type="match status" value="1"/>
</dbReference>
<dbReference type="Pfam" id="PF13561">
    <property type="entry name" value="adh_short_C2"/>
    <property type="match status" value="1"/>
</dbReference>
<dbReference type="Gene3D" id="3.40.50.720">
    <property type="entry name" value="NAD(P)-binding Rossmann-like Domain"/>
    <property type="match status" value="1"/>
</dbReference>